<dbReference type="PANTHER" id="PTHR42794:SF1">
    <property type="entry name" value="HEMIN IMPORT ATP-BINDING PROTEIN HMUV"/>
    <property type="match status" value="1"/>
</dbReference>
<dbReference type="RefSeq" id="WP_090850125.1">
    <property type="nucleotide sequence ID" value="NZ_FMZM01000001.1"/>
</dbReference>
<evidence type="ECO:0000313" key="6">
    <source>
        <dbReference type="EMBL" id="SDC12706.1"/>
    </source>
</evidence>
<evidence type="ECO:0000256" key="2">
    <source>
        <dbReference type="ARBA" id="ARBA00022741"/>
    </source>
</evidence>
<evidence type="ECO:0000256" key="3">
    <source>
        <dbReference type="ARBA" id="ARBA00022840"/>
    </source>
</evidence>
<keyword evidence="1" id="KW-0813">Transport</keyword>
<gene>
    <name evidence="6" type="ORF">SAMN05421872_101346</name>
</gene>
<dbReference type="NCBIfam" id="NF010068">
    <property type="entry name" value="PRK13548.1"/>
    <property type="match status" value="1"/>
</dbReference>
<dbReference type="CDD" id="cd03214">
    <property type="entry name" value="ABC_Iron-Siderophores_B12_Hemin"/>
    <property type="match status" value="1"/>
</dbReference>
<dbReference type="STRING" id="1045774.SAMN05421872_101346"/>
<organism evidence="6 7">
    <name type="scientific">Nocardioides lianchengensis</name>
    <dbReference type="NCBI Taxonomy" id="1045774"/>
    <lineage>
        <taxon>Bacteria</taxon>
        <taxon>Bacillati</taxon>
        <taxon>Actinomycetota</taxon>
        <taxon>Actinomycetes</taxon>
        <taxon>Propionibacteriales</taxon>
        <taxon>Nocardioidaceae</taxon>
        <taxon>Nocardioides</taxon>
    </lineage>
</organism>
<dbReference type="InterPro" id="IPR003593">
    <property type="entry name" value="AAA+_ATPase"/>
</dbReference>
<evidence type="ECO:0000256" key="4">
    <source>
        <dbReference type="ARBA" id="ARBA00022967"/>
    </source>
</evidence>
<reference evidence="7" key="1">
    <citation type="submission" date="2016-10" db="EMBL/GenBank/DDBJ databases">
        <authorList>
            <person name="Varghese N."/>
            <person name="Submissions S."/>
        </authorList>
    </citation>
    <scope>NUCLEOTIDE SEQUENCE [LARGE SCALE GENOMIC DNA]</scope>
    <source>
        <strain evidence="7">CGMCC 4.6858</strain>
    </source>
</reference>
<dbReference type="Pfam" id="PF00005">
    <property type="entry name" value="ABC_tran"/>
    <property type="match status" value="1"/>
</dbReference>
<dbReference type="InterPro" id="IPR003439">
    <property type="entry name" value="ABC_transporter-like_ATP-bd"/>
</dbReference>
<dbReference type="PROSITE" id="PS50893">
    <property type="entry name" value="ABC_TRANSPORTER_2"/>
    <property type="match status" value="1"/>
</dbReference>
<keyword evidence="3 6" id="KW-0067">ATP-binding</keyword>
<evidence type="ECO:0000313" key="7">
    <source>
        <dbReference type="Proteomes" id="UP000199034"/>
    </source>
</evidence>
<dbReference type="Proteomes" id="UP000199034">
    <property type="component" value="Unassembled WGS sequence"/>
</dbReference>
<dbReference type="AlphaFoldDB" id="A0A1G6J431"/>
<evidence type="ECO:0000259" key="5">
    <source>
        <dbReference type="PROSITE" id="PS50893"/>
    </source>
</evidence>
<dbReference type="GO" id="GO:0016887">
    <property type="term" value="F:ATP hydrolysis activity"/>
    <property type="evidence" value="ECO:0007669"/>
    <property type="project" value="InterPro"/>
</dbReference>
<protein>
    <submittedName>
        <fullName evidence="6">Iron complex transport system ATP-binding protein</fullName>
    </submittedName>
</protein>
<keyword evidence="2" id="KW-0547">Nucleotide-binding</keyword>
<sequence>MTSPALVGRGITVRYGSNPVLDGVDIDVRHGEVVALAGPNGAGKSTLLAVLAGDLDPTAGKVEVLRRPLADWRLRDLARERAVLTQEHRISFPFPVAEVVRMGRSPWRGRPEEDQDDAIVAESMAATDTTALADRSFGILSGGEKGRTSFARILAQRTGVLMLDEPTAALDIGHQETVLQRARREADAGAAVVVVLHDLSLAAAWSDRLVLLERGRVAGEGAPADVLTGPLLSSVYDYPIEVVPHPATGDLLVLADRRATRENTRDHIREEDA</sequence>
<feature type="domain" description="ABC transporter" evidence="5">
    <location>
        <begin position="6"/>
        <end position="239"/>
    </location>
</feature>
<name>A0A1G6J431_9ACTN</name>
<proteinExistence type="predicted"/>
<dbReference type="SUPFAM" id="SSF52540">
    <property type="entry name" value="P-loop containing nucleoside triphosphate hydrolases"/>
    <property type="match status" value="1"/>
</dbReference>
<keyword evidence="4" id="KW-1278">Translocase</keyword>
<dbReference type="InterPro" id="IPR027417">
    <property type="entry name" value="P-loop_NTPase"/>
</dbReference>
<dbReference type="SMART" id="SM00382">
    <property type="entry name" value="AAA"/>
    <property type="match status" value="1"/>
</dbReference>
<dbReference type="OrthoDB" id="5296765at2"/>
<dbReference type="Gene3D" id="3.40.50.300">
    <property type="entry name" value="P-loop containing nucleotide triphosphate hydrolases"/>
    <property type="match status" value="1"/>
</dbReference>
<evidence type="ECO:0000256" key="1">
    <source>
        <dbReference type="ARBA" id="ARBA00022448"/>
    </source>
</evidence>
<accession>A0A1G6J431</accession>
<keyword evidence="7" id="KW-1185">Reference proteome</keyword>
<dbReference type="EMBL" id="FMZM01000001">
    <property type="protein sequence ID" value="SDC12706.1"/>
    <property type="molecule type" value="Genomic_DNA"/>
</dbReference>
<dbReference type="GO" id="GO:0005524">
    <property type="term" value="F:ATP binding"/>
    <property type="evidence" value="ECO:0007669"/>
    <property type="project" value="UniProtKB-KW"/>
</dbReference>
<dbReference type="PANTHER" id="PTHR42794">
    <property type="entry name" value="HEMIN IMPORT ATP-BINDING PROTEIN HMUV"/>
    <property type="match status" value="1"/>
</dbReference>